<dbReference type="Proteomes" id="UP000605568">
    <property type="component" value="Unassembled WGS sequence"/>
</dbReference>
<reference evidence="2" key="1">
    <citation type="journal article" date="2019" name="Int. J. Syst. Evol. Microbiol.">
        <title>The Global Catalogue of Microorganisms (GCM) 10K type strain sequencing project: providing services to taxonomists for standard genome sequencing and annotation.</title>
        <authorList>
            <consortium name="The Broad Institute Genomics Platform"/>
            <consortium name="The Broad Institute Genome Sequencing Center for Infectious Disease"/>
            <person name="Wu L."/>
            <person name="Ma J."/>
        </authorList>
    </citation>
    <scope>NUCLEOTIDE SEQUENCE [LARGE SCALE GENOMIC DNA]</scope>
    <source>
        <strain evidence="2">CGMCC 4.7367</strain>
    </source>
</reference>
<name>A0ABQ3MZW8_9PSEU</name>
<dbReference type="InterPro" id="IPR047659">
    <property type="entry name" value="T7SS_assoc"/>
</dbReference>
<keyword evidence="2" id="KW-1185">Reference proteome</keyword>
<dbReference type="EMBL" id="BNAR01000016">
    <property type="protein sequence ID" value="GHH56458.1"/>
    <property type="molecule type" value="Genomic_DNA"/>
</dbReference>
<protein>
    <recommendedName>
        <fullName evidence="3">SseB protein N-terminal domain-containing protein</fullName>
    </recommendedName>
</protein>
<evidence type="ECO:0000313" key="1">
    <source>
        <dbReference type="EMBL" id="GHH56458.1"/>
    </source>
</evidence>
<evidence type="ECO:0000313" key="2">
    <source>
        <dbReference type="Proteomes" id="UP000605568"/>
    </source>
</evidence>
<dbReference type="RefSeq" id="WP_191304097.1">
    <property type="nucleotide sequence ID" value="NZ_BNAR01000016.1"/>
</dbReference>
<organism evidence="1 2">
    <name type="scientific">Lentzea cavernae</name>
    <dbReference type="NCBI Taxonomy" id="2020703"/>
    <lineage>
        <taxon>Bacteria</taxon>
        <taxon>Bacillati</taxon>
        <taxon>Actinomycetota</taxon>
        <taxon>Actinomycetes</taxon>
        <taxon>Pseudonocardiales</taxon>
        <taxon>Pseudonocardiaceae</taxon>
        <taxon>Lentzea</taxon>
    </lineage>
</organism>
<comment type="caution">
    <text evidence="1">The sequence shown here is derived from an EMBL/GenBank/DDBJ whole genome shotgun (WGS) entry which is preliminary data.</text>
</comment>
<sequence length="196" mass="21320">MTEQVADENWLLLMDPAWQPSEEDEAPPLHAVVGLWPVEEDGAVGRFRANPDYRPVDADSPSDPIDAGLRLVLRGDAEIGQVQALLRDSLVDVAMNGDGRPLVLKSPDEIPCVVVCTSEPHRARMFAPDWQRTDLAEVVALLADGVDALINPGGPASVRLSGDFLRETANLTEEEARQLLKTDVHPAGLRMDTWAG</sequence>
<accession>A0ABQ3MZW8</accession>
<proteinExistence type="predicted"/>
<dbReference type="NCBIfam" id="NF033532">
    <property type="entry name" value="lone7para_assoc"/>
    <property type="match status" value="1"/>
</dbReference>
<evidence type="ECO:0008006" key="3">
    <source>
        <dbReference type="Google" id="ProtNLM"/>
    </source>
</evidence>
<gene>
    <name evidence="1" type="ORF">GCM10017774_74540</name>
</gene>